<evidence type="ECO:0000256" key="9">
    <source>
        <dbReference type="ARBA" id="ARBA00022692"/>
    </source>
</evidence>
<feature type="signal peptide" evidence="24">
    <location>
        <begin position="1"/>
        <end position="36"/>
    </location>
</feature>
<feature type="region of interest" description="Disordered" evidence="22">
    <location>
        <begin position="1072"/>
        <end position="1097"/>
    </location>
</feature>
<keyword evidence="17" id="KW-0675">Receptor</keyword>
<dbReference type="AlphaFoldDB" id="A0A0E0PI33"/>
<dbReference type="PROSITE" id="PS50011">
    <property type="entry name" value="PROTEIN_KINASE_DOM"/>
    <property type="match status" value="1"/>
</dbReference>
<feature type="domain" description="Protein kinase" evidence="25">
    <location>
        <begin position="782"/>
        <end position="1062"/>
    </location>
</feature>
<evidence type="ECO:0000256" key="19">
    <source>
        <dbReference type="ARBA" id="ARBA00047899"/>
    </source>
</evidence>
<dbReference type="Proteomes" id="UP000008022">
    <property type="component" value="Unassembled WGS sequence"/>
</dbReference>
<evidence type="ECO:0000256" key="8">
    <source>
        <dbReference type="ARBA" id="ARBA00022679"/>
    </source>
</evidence>
<dbReference type="PRINTS" id="PR00019">
    <property type="entry name" value="LEURICHRPT"/>
</dbReference>
<dbReference type="InterPro" id="IPR055414">
    <property type="entry name" value="LRR_R13L4/SHOC2-like"/>
</dbReference>
<keyword evidence="27" id="KW-1185">Reference proteome</keyword>
<keyword evidence="5" id="KW-0723">Serine/threonine-protein kinase</keyword>
<dbReference type="FunFam" id="3.80.10.10:FF:000333">
    <property type="entry name" value="LRR receptor-like serine/threonine-protein kinase RCH1"/>
    <property type="match status" value="1"/>
</dbReference>
<dbReference type="HOGENOM" id="CLU_000288_22_1_1"/>
<evidence type="ECO:0000256" key="12">
    <source>
        <dbReference type="ARBA" id="ARBA00022741"/>
    </source>
</evidence>
<name>A0A0E0PI33_ORYRU</name>
<comment type="subcellular location">
    <subcellularLocation>
        <location evidence="1">Cell membrane</location>
        <topology evidence="1">Single-pass type I membrane protein</topology>
    </subcellularLocation>
</comment>
<dbReference type="STRING" id="4529.A0A0E0PI33"/>
<evidence type="ECO:0000256" key="3">
    <source>
        <dbReference type="ARBA" id="ARBA00012513"/>
    </source>
</evidence>
<dbReference type="GO" id="GO:0005886">
    <property type="term" value="C:plasma membrane"/>
    <property type="evidence" value="ECO:0007669"/>
    <property type="project" value="UniProtKB-SubCell"/>
</dbReference>
<organism evidence="26 27">
    <name type="scientific">Oryza rufipogon</name>
    <name type="common">Brownbeard rice</name>
    <name type="synonym">Asian wild rice</name>
    <dbReference type="NCBI Taxonomy" id="4529"/>
    <lineage>
        <taxon>Eukaryota</taxon>
        <taxon>Viridiplantae</taxon>
        <taxon>Streptophyta</taxon>
        <taxon>Embryophyta</taxon>
        <taxon>Tracheophyta</taxon>
        <taxon>Spermatophyta</taxon>
        <taxon>Magnoliopsida</taxon>
        <taxon>Liliopsida</taxon>
        <taxon>Poales</taxon>
        <taxon>Poaceae</taxon>
        <taxon>BOP clade</taxon>
        <taxon>Oryzoideae</taxon>
        <taxon>Oryzeae</taxon>
        <taxon>Oryzinae</taxon>
        <taxon>Oryza</taxon>
    </lineage>
</organism>
<dbReference type="EnsemblPlants" id="ORUFI05G04990.1">
    <property type="protein sequence ID" value="ORUFI05G04990.1"/>
    <property type="gene ID" value="ORUFI05G04990"/>
</dbReference>
<keyword evidence="11" id="KW-0677">Repeat</keyword>
<dbReference type="Pfam" id="PF00069">
    <property type="entry name" value="Pkinase"/>
    <property type="match status" value="1"/>
</dbReference>
<evidence type="ECO:0000256" key="14">
    <source>
        <dbReference type="ARBA" id="ARBA00022840"/>
    </source>
</evidence>
<dbReference type="InterPro" id="IPR003591">
    <property type="entry name" value="Leu-rich_rpt_typical-subtyp"/>
</dbReference>
<evidence type="ECO:0000313" key="27">
    <source>
        <dbReference type="Proteomes" id="UP000008022"/>
    </source>
</evidence>
<evidence type="ECO:0000259" key="25">
    <source>
        <dbReference type="PROSITE" id="PS50011"/>
    </source>
</evidence>
<dbReference type="Pfam" id="PF13855">
    <property type="entry name" value="LRR_8"/>
    <property type="match status" value="1"/>
</dbReference>
<evidence type="ECO:0000256" key="20">
    <source>
        <dbReference type="ARBA" id="ARBA00048679"/>
    </source>
</evidence>
<dbReference type="InterPro" id="IPR017441">
    <property type="entry name" value="Protein_kinase_ATP_BS"/>
</dbReference>
<dbReference type="FunFam" id="3.80.10.10:FF:000356">
    <property type="entry name" value="LRR receptor-like serine/threonine-protein kinase"/>
    <property type="match status" value="1"/>
</dbReference>
<evidence type="ECO:0000256" key="15">
    <source>
        <dbReference type="ARBA" id="ARBA00022989"/>
    </source>
</evidence>
<feature type="chain" id="PRO_5002370356" description="non-specific serine/threonine protein kinase" evidence="24">
    <location>
        <begin position="37"/>
        <end position="1132"/>
    </location>
</feature>
<reference evidence="26" key="2">
    <citation type="submission" date="2015-06" db="UniProtKB">
        <authorList>
            <consortium name="EnsemblPlants"/>
        </authorList>
    </citation>
    <scope>IDENTIFICATION</scope>
</reference>
<evidence type="ECO:0000256" key="5">
    <source>
        <dbReference type="ARBA" id="ARBA00022527"/>
    </source>
</evidence>
<dbReference type="Gene3D" id="3.30.200.20">
    <property type="entry name" value="Phosphorylase Kinase, domain 1"/>
    <property type="match status" value="1"/>
</dbReference>
<dbReference type="Pfam" id="PF08263">
    <property type="entry name" value="LRRNT_2"/>
    <property type="match status" value="1"/>
</dbReference>
<dbReference type="GO" id="GO:0001653">
    <property type="term" value="F:peptide receptor activity"/>
    <property type="evidence" value="ECO:0007669"/>
    <property type="project" value="UniProtKB-ARBA"/>
</dbReference>
<comment type="similarity">
    <text evidence="2">Belongs to the protein kinase superfamily. Ser/Thr protein kinase family.</text>
</comment>
<dbReference type="Gramene" id="ORUFI05G04990.1">
    <property type="protein sequence ID" value="ORUFI05G04990.1"/>
    <property type="gene ID" value="ORUFI05G04990"/>
</dbReference>
<evidence type="ECO:0000256" key="24">
    <source>
        <dbReference type="SAM" id="SignalP"/>
    </source>
</evidence>
<evidence type="ECO:0000256" key="11">
    <source>
        <dbReference type="ARBA" id="ARBA00022737"/>
    </source>
</evidence>
<evidence type="ECO:0000256" key="22">
    <source>
        <dbReference type="SAM" id="MobiDB-lite"/>
    </source>
</evidence>
<keyword evidence="4" id="KW-1003">Cell membrane</keyword>
<evidence type="ECO:0000256" key="21">
    <source>
        <dbReference type="PROSITE-ProRule" id="PRU10141"/>
    </source>
</evidence>
<dbReference type="FunFam" id="3.80.10.10:FF:001591">
    <property type="entry name" value="Os01g0170300 protein"/>
    <property type="match status" value="1"/>
</dbReference>
<dbReference type="InterPro" id="IPR008271">
    <property type="entry name" value="Ser/Thr_kinase_AS"/>
</dbReference>
<dbReference type="Pfam" id="PF00560">
    <property type="entry name" value="LRR_1"/>
    <property type="match status" value="3"/>
</dbReference>
<dbReference type="eggNOG" id="ENOG502QVSR">
    <property type="taxonomic scope" value="Eukaryota"/>
</dbReference>
<dbReference type="InterPro" id="IPR032675">
    <property type="entry name" value="LRR_dom_sf"/>
</dbReference>
<dbReference type="SUPFAM" id="SSF52047">
    <property type="entry name" value="RNI-like"/>
    <property type="match status" value="1"/>
</dbReference>
<keyword evidence="8" id="KW-0808">Transferase</keyword>
<reference evidence="27" key="1">
    <citation type="submission" date="2013-06" db="EMBL/GenBank/DDBJ databases">
        <authorList>
            <person name="Zhao Q."/>
        </authorList>
    </citation>
    <scope>NUCLEOTIDE SEQUENCE</scope>
    <source>
        <strain evidence="27">cv. W1943</strain>
    </source>
</reference>
<protein>
    <recommendedName>
        <fullName evidence="3">non-specific serine/threonine protein kinase</fullName>
        <ecNumber evidence="3">2.7.11.1</ecNumber>
    </recommendedName>
</protein>
<dbReference type="PROSITE" id="PS00107">
    <property type="entry name" value="PROTEIN_KINASE_ATP"/>
    <property type="match status" value="1"/>
</dbReference>
<keyword evidence="13" id="KW-0418">Kinase</keyword>
<dbReference type="OMA" id="RSKWRAA"/>
<dbReference type="EC" id="2.7.11.1" evidence="3"/>
<dbReference type="InterPro" id="IPR011009">
    <property type="entry name" value="Kinase-like_dom_sf"/>
</dbReference>
<evidence type="ECO:0000256" key="7">
    <source>
        <dbReference type="ARBA" id="ARBA00022614"/>
    </source>
</evidence>
<keyword evidence="6" id="KW-0597">Phosphoprotein</keyword>
<dbReference type="GO" id="GO:0004674">
    <property type="term" value="F:protein serine/threonine kinase activity"/>
    <property type="evidence" value="ECO:0007669"/>
    <property type="project" value="UniProtKB-KW"/>
</dbReference>
<evidence type="ECO:0000256" key="1">
    <source>
        <dbReference type="ARBA" id="ARBA00004251"/>
    </source>
</evidence>
<dbReference type="Gene3D" id="3.80.10.10">
    <property type="entry name" value="Ribonuclease Inhibitor"/>
    <property type="match status" value="4"/>
</dbReference>
<dbReference type="SMART" id="SM00369">
    <property type="entry name" value="LRR_TYP"/>
    <property type="match status" value="10"/>
</dbReference>
<evidence type="ECO:0000256" key="2">
    <source>
        <dbReference type="ARBA" id="ARBA00008684"/>
    </source>
</evidence>
<sequence length="1132" mass="119187">MSSRSRWRAAPMASRSPAAMVMACVVVVLRVSCVLAVDEQGAALLAWKATLRGDGGALADWKAGDASPCRWTGVTCNADGGVTELSLEFVDLFGGVPGNLAAAVGRTLTRLVLTGANLTGPIPPELGELPALAHLDLSNNALTGTIPAALCRPGSKLETLYLNSNRLEGAIPDTIGNLTSLRELIVYDNQLAGKIPASIGKMSSLEVLRGGGNKNLQGALPAEIGDCSSLTMIGLAETSITGPLPASLGRLKNLTTLAIYTALLSGPIPPELGRCGCLENIYLYENALSGSIPAQLGGLGKLRNLLLWQNQLVGVIPPELGSCAALAVVDLSLNGLTGHIPPSFGNLSSLQELQLSVNKLSGAVPPELARCSNLTDLELDNNQLTGGIPAELGRLPALRMLYLWANQLTGSIPPELGRCGSLEALDLSSNALTGAIPRSLFRLPRLSKLLLINNNLSGELPPEIGSCAALVRFRASGNHIAGAIPPEIGMLGNLSFLDLASNRLAGALPPEMSGCRNLTFVDLHDNAISGELPPRLFRDWLSLQYLDLSDNVIAGGIPPEIGMLTSLTKLVLGGNRLSGPMPPEIGSCTRLQLLDVGGNSLSGHVPGSIGKIPGLEIALNLSCNGFSGAIPAEFAGLVRLGVLDVSRNQLSGDLQPLSALQNLVALNVSFNGFTGRLPETAFFARLPTSDVEGNPALCLSRCSGDASEREVEARRAARVAMAVLLSALVVLLAAAALVLFGWHRRGGGARGGEDKDGEMSPPWDVTLYQKLEIGVSDVARSLTPANVIGHGWSGEVYRASMPSSGVTIAVKKFRSCDEASIEAFAGEVSVLPRVRHRNIVRLLGWAANRRTRLLFYDYLPNGTLGGLLHGGAMGGGATTTAAVVEWEVRLAIAVGVAEGLTYLHHDCVPGIIHRDVKADNILLADRYEACLADFGLARVADDGASSSPPPFAGSYGYIAPEYGCMTKITTKSDVYSFGVVLLEMITGRRPLDPAFGEGQSVVQWVRDHLCRKRDPAEIIDVRLQGRPDTQVQEMLQALGIALLCASPRPEDRPTMKDVAALLRGIRHDDGVEARKAGNGVGTDAETRKRADPRQPISPTKLMALARPAQAQAQAQLQARANSGSLGLLNDQE</sequence>
<evidence type="ECO:0000256" key="13">
    <source>
        <dbReference type="ARBA" id="ARBA00022777"/>
    </source>
</evidence>
<feature type="binding site" evidence="21">
    <location>
        <position position="812"/>
    </location>
    <ligand>
        <name>ATP</name>
        <dbReference type="ChEBI" id="CHEBI:30616"/>
    </ligand>
</feature>
<dbReference type="InterPro" id="IPR000719">
    <property type="entry name" value="Prot_kinase_dom"/>
</dbReference>
<dbReference type="Gene3D" id="1.10.510.10">
    <property type="entry name" value="Transferase(Phosphotransferase) domain 1"/>
    <property type="match status" value="1"/>
</dbReference>
<dbReference type="PANTHER" id="PTHR45974">
    <property type="entry name" value="RECEPTOR-LIKE PROTEIN 55"/>
    <property type="match status" value="1"/>
</dbReference>
<dbReference type="SUPFAM" id="SSF56112">
    <property type="entry name" value="Protein kinase-like (PK-like)"/>
    <property type="match status" value="1"/>
</dbReference>
<evidence type="ECO:0000313" key="26">
    <source>
        <dbReference type="EnsemblPlants" id="ORUFI05G04990.1"/>
    </source>
</evidence>
<evidence type="ECO:0000256" key="17">
    <source>
        <dbReference type="ARBA" id="ARBA00023170"/>
    </source>
</evidence>
<dbReference type="FunFam" id="1.10.510.10:FF:000276">
    <property type="entry name" value="LRR receptor-like serine/threonine-protein kinase RCH1"/>
    <property type="match status" value="1"/>
</dbReference>
<comment type="catalytic activity">
    <reaction evidence="20">
        <text>L-seryl-[protein] + ATP = O-phospho-L-seryl-[protein] + ADP + H(+)</text>
        <dbReference type="Rhea" id="RHEA:17989"/>
        <dbReference type="Rhea" id="RHEA-COMP:9863"/>
        <dbReference type="Rhea" id="RHEA-COMP:11604"/>
        <dbReference type="ChEBI" id="CHEBI:15378"/>
        <dbReference type="ChEBI" id="CHEBI:29999"/>
        <dbReference type="ChEBI" id="CHEBI:30616"/>
        <dbReference type="ChEBI" id="CHEBI:83421"/>
        <dbReference type="ChEBI" id="CHEBI:456216"/>
        <dbReference type="EC" id="2.7.11.1"/>
    </reaction>
</comment>
<dbReference type="PANTHER" id="PTHR45974:SF260">
    <property type="entry name" value="PROTEIN KINASE DOMAIN-CONTAINING PROTEIN"/>
    <property type="match status" value="1"/>
</dbReference>
<proteinExistence type="inferred from homology"/>
<evidence type="ECO:0000256" key="18">
    <source>
        <dbReference type="ARBA" id="ARBA00023180"/>
    </source>
</evidence>
<keyword evidence="12 21" id="KW-0547">Nucleotide-binding</keyword>
<dbReference type="PROSITE" id="PS00108">
    <property type="entry name" value="PROTEIN_KINASE_ST"/>
    <property type="match status" value="1"/>
</dbReference>
<keyword evidence="7" id="KW-0433">Leucine-rich repeat</keyword>
<dbReference type="Pfam" id="PF23598">
    <property type="entry name" value="LRR_14"/>
    <property type="match status" value="1"/>
</dbReference>
<accession>A0A0E0PI33</accession>
<dbReference type="FunFam" id="3.80.10.10:FF:000416">
    <property type="entry name" value="Probable leucine-rich repeat receptor-like protein kinase At5g63930"/>
    <property type="match status" value="1"/>
</dbReference>
<evidence type="ECO:0000256" key="6">
    <source>
        <dbReference type="ARBA" id="ARBA00022553"/>
    </source>
</evidence>
<dbReference type="GO" id="GO:0005524">
    <property type="term" value="F:ATP binding"/>
    <property type="evidence" value="ECO:0007669"/>
    <property type="project" value="UniProtKB-UniRule"/>
</dbReference>
<dbReference type="InterPro" id="IPR001611">
    <property type="entry name" value="Leu-rich_rpt"/>
</dbReference>
<keyword evidence="10 24" id="KW-0732">Signal</keyword>
<dbReference type="SMART" id="SM00220">
    <property type="entry name" value="S_TKc"/>
    <property type="match status" value="1"/>
</dbReference>
<feature type="transmembrane region" description="Helical" evidence="23">
    <location>
        <begin position="719"/>
        <end position="740"/>
    </location>
</feature>
<evidence type="ECO:0000256" key="23">
    <source>
        <dbReference type="SAM" id="Phobius"/>
    </source>
</evidence>
<keyword evidence="15 23" id="KW-1133">Transmembrane helix</keyword>
<evidence type="ECO:0000256" key="10">
    <source>
        <dbReference type="ARBA" id="ARBA00022729"/>
    </source>
</evidence>
<keyword evidence="16 23" id="KW-0472">Membrane</keyword>
<dbReference type="SUPFAM" id="SSF52058">
    <property type="entry name" value="L domain-like"/>
    <property type="match status" value="1"/>
</dbReference>
<keyword evidence="9 23" id="KW-0812">Transmembrane</keyword>
<dbReference type="FunFam" id="3.30.200.20:FF:000845">
    <property type="entry name" value="LRR receptor-like serine/threonine-protein kinase"/>
    <property type="match status" value="1"/>
</dbReference>
<comment type="catalytic activity">
    <reaction evidence="19">
        <text>L-threonyl-[protein] + ATP = O-phospho-L-threonyl-[protein] + ADP + H(+)</text>
        <dbReference type="Rhea" id="RHEA:46608"/>
        <dbReference type="Rhea" id="RHEA-COMP:11060"/>
        <dbReference type="Rhea" id="RHEA-COMP:11605"/>
        <dbReference type="ChEBI" id="CHEBI:15378"/>
        <dbReference type="ChEBI" id="CHEBI:30013"/>
        <dbReference type="ChEBI" id="CHEBI:30616"/>
        <dbReference type="ChEBI" id="CHEBI:61977"/>
        <dbReference type="ChEBI" id="CHEBI:456216"/>
        <dbReference type="EC" id="2.7.11.1"/>
    </reaction>
</comment>
<evidence type="ECO:0000256" key="4">
    <source>
        <dbReference type="ARBA" id="ARBA00022475"/>
    </source>
</evidence>
<keyword evidence="14 21" id="KW-0067">ATP-binding</keyword>
<dbReference type="InterPro" id="IPR013210">
    <property type="entry name" value="LRR_N_plant-typ"/>
</dbReference>
<evidence type="ECO:0000256" key="16">
    <source>
        <dbReference type="ARBA" id="ARBA00023136"/>
    </source>
</evidence>
<keyword evidence="18" id="KW-0325">Glycoprotein</keyword>